<dbReference type="Pfam" id="PF13621">
    <property type="entry name" value="Cupin_8"/>
    <property type="match status" value="1"/>
</dbReference>
<dbReference type="OrthoDB" id="2942327at2"/>
<protein>
    <submittedName>
        <fullName evidence="2">JmjC domain protein</fullName>
    </submittedName>
</protein>
<dbReference type="PANTHER" id="PTHR12461">
    <property type="entry name" value="HYPOXIA-INDUCIBLE FACTOR 1 ALPHA INHIBITOR-RELATED"/>
    <property type="match status" value="1"/>
</dbReference>
<proteinExistence type="predicted"/>
<dbReference type="PROSITE" id="PS51184">
    <property type="entry name" value="JMJC"/>
    <property type="match status" value="1"/>
</dbReference>
<dbReference type="PANTHER" id="PTHR12461:SF105">
    <property type="entry name" value="HYPOXIA-INDUCIBLE FACTOR 1-ALPHA INHIBITOR"/>
    <property type="match status" value="1"/>
</dbReference>
<dbReference type="Gene3D" id="2.60.120.650">
    <property type="entry name" value="Cupin"/>
    <property type="match status" value="1"/>
</dbReference>
<dbReference type="STRING" id="865938.Weevi_0218"/>
<dbReference type="SUPFAM" id="SSF51197">
    <property type="entry name" value="Clavaminate synthase-like"/>
    <property type="match status" value="1"/>
</dbReference>
<evidence type="ECO:0000313" key="3">
    <source>
        <dbReference type="Proteomes" id="UP000008641"/>
    </source>
</evidence>
<dbReference type="Proteomes" id="UP000008641">
    <property type="component" value="Chromosome"/>
</dbReference>
<organism evidence="2 3">
    <name type="scientific">Weeksella virosa (strain ATCC 43766 / DSM 16922 / JCM 21250 / CCUG 30538 / CDC 9751 / IAM 14551 / NBRC 16016 / NCTC 11634 / CL345/78)</name>
    <dbReference type="NCBI Taxonomy" id="865938"/>
    <lineage>
        <taxon>Bacteria</taxon>
        <taxon>Pseudomonadati</taxon>
        <taxon>Bacteroidota</taxon>
        <taxon>Flavobacteriia</taxon>
        <taxon>Flavobacteriales</taxon>
        <taxon>Weeksellaceae</taxon>
        <taxon>Weeksella</taxon>
    </lineage>
</organism>
<accession>F0NXN3</accession>
<dbReference type="AlphaFoldDB" id="F0NXN3"/>
<dbReference type="KEGG" id="wvi:Weevi_0218"/>
<dbReference type="InterPro" id="IPR041667">
    <property type="entry name" value="Cupin_8"/>
</dbReference>
<sequence length="287" mass="34367">MILEKVAQVESIDKKNFIKHYLKKQQPLLIKGYAKQWEAFPLWNFDYIRNKTKGQEVPIYDNRPADANQSSDTPATYQKMEDYLDEITTRDSDKRIFFYIITDRLPALLNNFTYPDLGIKFFKRLPTLFFGGNQARVLMHYDVDMSDFVHIHFEGRKRILLFDQSQSRNLYKVPLSVHTIESIDFDHPDYEKYPALKKAKGFEVEMEHGDLLFIPKGWWHYNRYLEAGFSMSLRAMPSPVRFLNFLDMMYHVFVMRYTDKICRKIGKEKWISYKQKQAYKQSNRDLD</sequence>
<evidence type="ECO:0000259" key="1">
    <source>
        <dbReference type="PROSITE" id="PS51184"/>
    </source>
</evidence>
<keyword evidence="3" id="KW-1185">Reference proteome</keyword>
<reference evidence="2 3" key="1">
    <citation type="journal article" date="2011" name="Stand. Genomic Sci.">
        <title>Complete genome sequence of Weeksella virosa type strain (9751).</title>
        <authorList>
            <person name="Lang E."/>
            <person name="Teshima H."/>
            <person name="Lucas S."/>
            <person name="Lapidus A."/>
            <person name="Hammon N."/>
            <person name="Deshpande S."/>
            <person name="Nolan M."/>
            <person name="Cheng J.F."/>
            <person name="Pitluck S."/>
            <person name="Liolios K."/>
            <person name="Pagani I."/>
            <person name="Mikhailova N."/>
            <person name="Ivanova N."/>
            <person name="Mavromatis K."/>
            <person name="Pati A."/>
            <person name="Tapia R."/>
            <person name="Han C."/>
            <person name="Goodwin L."/>
            <person name="Chen A."/>
            <person name="Palaniappan K."/>
            <person name="Land M."/>
            <person name="Hauser L."/>
            <person name="Chang Y.J."/>
            <person name="Jeffries C.D."/>
            <person name="Brambilla E.M."/>
            <person name="Kopitz M."/>
            <person name="Rohde M."/>
            <person name="Goker M."/>
            <person name="Tindall B.J."/>
            <person name="Detter J.C."/>
            <person name="Woyke T."/>
            <person name="Bristow J."/>
            <person name="Eisen J.A."/>
            <person name="Markowitz V."/>
            <person name="Hugenholtz P."/>
            <person name="Klenk H.P."/>
            <person name="Kyrpides N.C."/>
        </authorList>
    </citation>
    <scope>NUCLEOTIDE SEQUENCE [LARGE SCALE GENOMIC DNA]</scope>
    <source>
        <strain evidence="3">ATCC 43766 / DSM 16922 / JCM 21250 / NBRC 16016 / NCTC 11634 / CL345/78</strain>
    </source>
</reference>
<dbReference type="RefSeq" id="WP_013597332.1">
    <property type="nucleotide sequence ID" value="NC_015144.1"/>
</dbReference>
<feature type="domain" description="JmjC" evidence="1">
    <location>
        <begin position="94"/>
        <end position="254"/>
    </location>
</feature>
<gene>
    <name evidence="2" type="ordered locus">Weevi_0218</name>
</gene>
<name>F0NXN3_WEEVC</name>
<dbReference type="eggNOG" id="COG2850">
    <property type="taxonomic scope" value="Bacteria"/>
</dbReference>
<evidence type="ECO:0000313" key="2">
    <source>
        <dbReference type="EMBL" id="ADX66940.1"/>
    </source>
</evidence>
<dbReference type="EMBL" id="CP002455">
    <property type="protein sequence ID" value="ADX66940.1"/>
    <property type="molecule type" value="Genomic_DNA"/>
</dbReference>
<reference evidence="3" key="2">
    <citation type="journal article" date="2011" name="Stand. Genomic Sci.">
        <title>Complete genome sequence of Weeksella virosa type strain (9751T).</title>
        <authorList>
            <person name="Lang E."/>
            <person name="Teshima H."/>
            <person name="Lucas S."/>
            <person name="Lapidus A."/>
            <person name="Hammon N."/>
            <person name="Deshpande S."/>
            <person name="Nolan M."/>
            <person name="Cheng J."/>
            <person name="Pitluck S."/>
            <person name="Liolios K."/>
            <person name="Pagani I."/>
            <person name="Mikhailova N."/>
            <person name="Ivanova N."/>
            <person name="Mavromatis K."/>
            <person name="Pati A."/>
            <person name="Tapia R."/>
            <person name="Han C."/>
            <person name="Goodwin L."/>
            <person name="Chen A."/>
            <person name="Palaniappan K."/>
            <person name="Land M."/>
            <person name="Hauser L."/>
            <person name="Chang Y."/>
            <person name="Jeffries C."/>
            <person name="Brambilla E."/>
            <person name="Kopitz M."/>
            <person name="Rohde M."/>
            <person name="Goker M."/>
            <person name="Tindall B."/>
            <person name="Detter J."/>
            <person name="Woyke T."/>
            <person name="Bristow J."/>
            <person name="Eisen J."/>
            <person name="Markowitz V."/>
            <person name="Hugenholtz P."/>
            <person name="Klenk H."/>
            <person name="Kyrpides N."/>
        </authorList>
    </citation>
    <scope>NUCLEOTIDE SEQUENCE [LARGE SCALE GENOMIC DNA]</scope>
    <source>
        <strain evidence="3">ATCC 43766 / DSM 16922 / JCM 21250 / NBRC 16016 / NCTC 11634 / CL345/78</strain>
    </source>
</reference>
<dbReference type="InterPro" id="IPR003347">
    <property type="entry name" value="JmjC_dom"/>
</dbReference>
<dbReference type="HOGENOM" id="CLU_016785_3_3_10"/>